<dbReference type="InterPro" id="IPR001680">
    <property type="entry name" value="WD40_rpt"/>
</dbReference>
<dbReference type="Pfam" id="PF00400">
    <property type="entry name" value="WD40"/>
    <property type="match status" value="1"/>
</dbReference>
<dbReference type="GO" id="GO:0007165">
    <property type="term" value="P:signal transduction"/>
    <property type="evidence" value="ECO:0007669"/>
    <property type="project" value="InterPro"/>
</dbReference>
<dbReference type="Gene3D" id="2.130.10.10">
    <property type="entry name" value="YVTN repeat-like/Quinoprotein amine dehydrogenase"/>
    <property type="match status" value="2"/>
</dbReference>
<dbReference type="InterPro" id="IPR011047">
    <property type="entry name" value="Quinoprotein_ADH-like_sf"/>
</dbReference>
<dbReference type="Proteomes" id="UP000265938">
    <property type="component" value="Unassembled WGS sequence"/>
</dbReference>
<evidence type="ECO:0000256" key="1">
    <source>
        <dbReference type="PROSITE-ProRule" id="PRU00221"/>
    </source>
</evidence>
<keyword evidence="2" id="KW-0732">Signal</keyword>
<dbReference type="AlphaFoldDB" id="A0A3A3F2W8"/>
<organism evidence="3 4">
    <name type="scientific">Pseudoalteromonas gelatinilytica</name>
    <dbReference type="NCBI Taxonomy" id="1703256"/>
    <lineage>
        <taxon>Bacteria</taxon>
        <taxon>Pseudomonadati</taxon>
        <taxon>Pseudomonadota</taxon>
        <taxon>Gammaproteobacteria</taxon>
        <taxon>Alteromonadales</taxon>
        <taxon>Pseudoalteromonadaceae</taxon>
        <taxon>Pseudoalteromonas</taxon>
    </lineage>
</organism>
<dbReference type="SMART" id="SM00320">
    <property type="entry name" value="WD40"/>
    <property type="match status" value="4"/>
</dbReference>
<dbReference type="PROSITE" id="PS51257">
    <property type="entry name" value="PROKAR_LIPOPROTEIN"/>
    <property type="match status" value="1"/>
</dbReference>
<dbReference type="InterPro" id="IPR015943">
    <property type="entry name" value="WD40/YVTN_repeat-like_dom_sf"/>
</dbReference>
<evidence type="ECO:0000256" key="2">
    <source>
        <dbReference type="SAM" id="SignalP"/>
    </source>
</evidence>
<sequence length="329" mass="36315">MIMTSKLFKPLCCVFALSLVGCGGGEVFTAPASSEFAHGNELLSATALTEDASHALVATQSEVCVWDNQLKARLYDCITGQGAEHVELVGFSANKSRFFISNRLSVTLYDTRTGRGIGTWLTGQEIARDIAISAVGDTLVIAYRSGKAEVINTRTGDTKRFDIHRLDINSVALSADGQWAFTGSSDKYVKLWSTSDGSTRFEERLATRVNHVTLNKTASLGFAIDSVDDRVFFDLANKKELAELASYSNFIEFTASQFVNQDKWLLTGSPKMKMRLYRVVDGELIAEYEAKQQRQRTSVLSVAYDGKQLYSETSDGLLQAWPFDKISTK</sequence>
<feature type="signal peptide" evidence="2">
    <location>
        <begin position="1"/>
        <end position="25"/>
    </location>
</feature>
<feature type="repeat" description="WD" evidence="1">
    <location>
        <begin position="161"/>
        <end position="202"/>
    </location>
</feature>
<dbReference type="PROSITE" id="PS50082">
    <property type="entry name" value="WD_REPEATS_2"/>
    <property type="match status" value="1"/>
</dbReference>
<gene>
    <name evidence="3" type="ORF">D4741_09305</name>
</gene>
<reference evidence="3 4" key="1">
    <citation type="submission" date="2018-09" db="EMBL/GenBank/DDBJ databases">
        <title>Identification of marine bacteria producing industrial enzymes.</title>
        <authorList>
            <person name="Cheng T.H."/>
            <person name="Saidin J."/>
            <person name="Muhd D.D."/>
            <person name="Isa M.N.M."/>
            <person name="Bakar M.F.A."/>
            <person name="Ismail N."/>
        </authorList>
    </citation>
    <scope>NUCLEOTIDE SEQUENCE [LARGE SCALE GENOMIC DNA]</scope>
    <source>
        <strain evidence="3 4">MNAD 1.6</strain>
    </source>
</reference>
<dbReference type="SUPFAM" id="SSF50998">
    <property type="entry name" value="Quinoprotein alcohol dehydrogenase-like"/>
    <property type="match status" value="1"/>
</dbReference>
<accession>A0A3A3F2W8</accession>
<comment type="caution">
    <text evidence="3">The sequence shown here is derived from an EMBL/GenBank/DDBJ whole genome shotgun (WGS) entry which is preliminary data.</text>
</comment>
<dbReference type="PANTHER" id="PTHR19850">
    <property type="entry name" value="GUANINE NUCLEOTIDE-BINDING PROTEIN BETA G PROTEIN BETA"/>
    <property type="match status" value="1"/>
</dbReference>
<name>A0A3A3F2W8_9GAMM</name>
<evidence type="ECO:0000313" key="3">
    <source>
        <dbReference type="EMBL" id="RJF35174.1"/>
    </source>
</evidence>
<proteinExistence type="predicted"/>
<dbReference type="EMBL" id="QYSE01000002">
    <property type="protein sequence ID" value="RJF35174.1"/>
    <property type="molecule type" value="Genomic_DNA"/>
</dbReference>
<feature type="chain" id="PRO_5017370826" evidence="2">
    <location>
        <begin position="26"/>
        <end position="329"/>
    </location>
</feature>
<dbReference type="PROSITE" id="PS50294">
    <property type="entry name" value="WD_REPEATS_REGION"/>
    <property type="match status" value="1"/>
</dbReference>
<protein>
    <submittedName>
        <fullName evidence="3">WD40 repeat domain-containing protein</fullName>
    </submittedName>
</protein>
<dbReference type="InterPro" id="IPR016346">
    <property type="entry name" value="G-protein_beta_1-5"/>
</dbReference>
<evidence type="ECO:0000313" key="4">
    <source>
        <dbReference type="Proteomes" id="UP000265938"/>
    </source>
</evidence>
<keyword evidence="1" id="KW-0853">WD repeat</keyword>